<name>A0A136IY16_9PEZI</name>
<dbReference type="Proteomes" id="UP000070501">
    <property type="component" value="Unassembled WGS sequence"/>
</dbReference>
<dbReference type="PANTHER" id="PTHR13812">
    <property type="entry name" value="KETIMINE REDUCTASE MU-CRYSTALLIN"/>
    <property type="match status" value="1"/>
</dbReference>
<dbReference type="Gene3D" id="3.30.1780.10">
    <property type="entry name" value="ornithine cyclodeaminase, domain 1"/>
    <property type="match status" value="1"/>
</dbReference>
<dbReference type="PANTHER" id="PTHR13812:SF19">
    <property type="entry name" value="KETIMINE REDUCTASE MU-CRYSTALLIN"/>
    <property type="match status" value="1"/>
</dbReference>
<evidence type="ECO:0000256" key="1">
    <source>
        <dbReference type="ARBA" id="ARBA00008903"/>
    </source>
</evidence>
<dbReference type="Gene3D" id="3.40.50.720">
    <property type="entry name" value="NAD(P)-binding Rossmann-like Domain"/>
    <property type="match status" value="1"/>
</dbReference>
<evidence type="ECO:0000256" key="2">
    <source>
        <dbReference type="SAM" id="MobiDB-lite"/>
    </source>
</evidence>
<feature type="compositionally biased region" description="Low complexity" evidence="2">
    <location>
        <begin position="450"/>
        <end position="466"/>
    </location>
</feature>
<dbReference type="InterPro" id="IPR036291">
    <property type="entry name" value="NAD(P)-bd_dom_sf"/>
</dbReference>
<dbReference type="FunFam" id="3.40.50.720:FF:000577">
    <property type="entry name" value="Proline utilization protein PrnX, putative"/>
    <property type="match status" value="1"/>
</dbReference>
<dbReference type="GO" id="GO:0005737">
    <property type="term" value="C:cytoplasm"/>
    <property type="evidence" value="ECO:0007669"/>
    <property type="project" value="TreeGrafter"/>
</dbReference>
<feature type="region of interest" description="Disordered" evidence="2">
    <location>
        <begin position="341"/>
        <end position="475"/>
    </location>
</feature>
<feature type="compositionally biased region" description="Low complexity" evidence="2">
    <location>
        <begin position="393"/>
        <end position="410"/>
    </location>
</feature>
<dbReference type="SUPFAM" id="SSF51735">
    <property type="entry name" value="NAD(P)-binding Rossmann-fold domains"/>
    <property type="match status" value="1"/>
</dbReference>
<dbReference type="STRING" id="196109.A0A136IY16"/>
<dbReference type="InterPro" id="IPR023401">
    <property type="entry name" value="ODC_N"/>
</dbReference>
<dbReference type="InterPro" id="IPR003462">
    <property type="entry name" value="ODC_Mu_crystall"/>
</dbReference>
<accession>A0A136IY16</accession>
<organism evidence="3 4">
    <name type="scientific">Microdochium bolleyi</name>
    <dbReference type="NCBI Taxonomy" id="196109"/>
    <lineage>
        <taxon>Eukaryota</taxon>
        <taxon>Fungi</taxon>
        <taxon>Dikarya</taxon>
        <taxon>Ascomycota</taxon>
        <taxon>Pezizomycotina</taxon>
        <taxon>Sordariomycetes</taxon>
        <taxon>Xylariomycetidae</taxon>
        <taxon>Xylariales</taxon>
        <taxon>Microdochiaceae</taxon>
        <taxon>Microdochium</taxon>
    </lineage>
</organism>
<dbReference type="EMBL" id="KQ964254">
    <property type="protein sequence ID" value="KXJ89802.1"/>
    <property type="molecule type" value="Genomic_DNA"/>
</dbReference>
<keyword evidence="4" id="KW-1185">Reference proteome</keyword>
<feature type="compositionally biased region" description="Low complexity" evidence="2">
    <location>
        <begin position="349"/>
        <end position="361"/>
    </location>
</feature>
<feature type="compositionally biased region" description="Polar residues" evidence="2">
    <location>
        <begin position="538"/>
        <end position="547"/>
    </location>
</feature>
<evidence type="ECO:0000313" key="3">
    <source>
        <dbReference type="EMBL" id="KXJ89802.1"/>
    </source>
</evidence>
<dbReference type="FunCoup" id="A0A136IY16">
    <property type="interactions" value="10"/>
</dbReference>
<evidence type="ECO:0000313" key="4">
    <source>
        <dbReference type="Proteomes" id="UP000070501"/>
    </source>
</evidence>
<gene>
    <name evidence="3" type="ORF">Micbo1qcDRAFT_235050</name>
</gene>
<feature type="compositionally biased region" description="Low complexity" evidence="2">
    <location>
        <begin position="371"/>
        <end position="384"/>
    </location>
</feature>
<dbReference type="AlphaFoldDB" id="A0A136IY16"/>
<feature type="region of interest" description="Disordered" evidence="2">
    <location>
        <begin position="523"/>
        <end position="547"/>
    </location>
</feature>
<protein>
    <recommendedName>
        <fullName evidence="5">UbiD family decarboxylase</fullName>
    </recommendedName>
</protein>
<comment type="similarity">
    <text evidence="1">Belongs to the ornithine cyclodeaminase/mu-crystallin family.</text>
</comment>
<feature type="compositionally biased region" description="Basic and acidic residues" evidence="2">
    <location>
        <begin position="421"/>
        <end position="432"/>
    </location>
</feature>
<dbReference type="InParanoid" id="A0A136IY16"/>
<proteinExistence type="inferred from homology"/>
<dbReference type="OrthoDB" id="41492at2759"/>
<sequence length="547" mass="58474">MSLTVLSDGQIQTLLESLDREDTNAFKFGLKSALHAYSTGQQTGGGPSIDQPERTATRSECNGTTTLFMPSCAPSGHGVKVVTLSSANASPSHPVVRPTGSITLFSPEGEPVALLHAKTLTAFRTALSSTCLLEKRSTVKTLTVFGCGLQAYWHIRLALKVRGNTIRHVNIINRQFSDNCKHIMKKLYAIPSAVKQAEGWEATKFSILTPSFGDYHRIMADNVVDADVIYCCTPSTTELFDAEILTNRESRKKGRLVVAIGSYTPAMRELPRDLLLRAVRTHEHGHRHFHKHAVEGGVVIVDTISGALKEAGEIIDAGLDPRKLVELGELVMIHQIAKEEEEEALTRASQSSETSSLVESFEGMKPPSTTSGSAMSSVYGASSAAGGGDGASKRSSSRSPSRSHRSFGSALLHRRSSSRSSDPKQQEQHHDANTTAAVETETSSKKRGSDAASAKSTSASASTSASGEKKQRESHLARWLHDGNVIYKSVGMGLMDLVVGQQVVSVARRNGFGTEIHNFSSDPAAAHVLSGPPASVGEKTTTTPGSS</sequence>
<reference evidence="4" key="1">
    <citation type="submission" date="2016-02" db="EMBL/GenBank/DDBJ databases">
        <title>Draft genome sequence of Microdochium bolleyi, a fungal endophyte of beachgrass.</title>
        <authorList>
            <consortium name="DOE Joint Genome Institute"/>
            <person name="David A.S."/>
            <person name="May G."/>
            <person name="Haridas S."/>
            <person name="Lim J."/>
            <person name="Wang M."/>
            <person name="Labutti K."/>
            <person name="Lipzen A."/>
            <person name="Barry K."/>
            <person name="Grigoriev I.V."/>
        </authorList>
    </citation>
    <scope>NUCLEOTIDE SEQUENCE [LARGE SCALE GENOMIC DNA]</scope>
    <source>
        <strain evidence="4">J235TASD1</strain>
    </source>
</reference>
<dbReference type="Pfam" id="PF02423">
    <property type="entry name" value="OCD_Mu_crystall"/>
    <property type="match status" value="1"/>
</dbReference>
<evidence type="ECO:0008006" key="5">
    <source>
        <dbReference type="Google" id="ProtNLM"/>
    </source>
</evidence>